<dbReference type="AlphaFoldDB" id="A0A7Z9BII2"/>
<dbReference type="SUPFAM" id="SSF88723">
    <property type="entry name" value="PIN domain-like"/>
    <property type="match status" value="1"/>
</dbReference>
<reference evidence="1" key="1">
    <citation type="submission" date="2019-10" db="EMBL/GenBank/DDBJ databases">
        <authorList>
            <consortium name="Genoscope - CEA"/>
            <person name="William W."/>
        </authorList>
    </citation>
    <scope>NUCLEOTIDE SEQUENCE [LARGE SCALE GENOMIC DNA]</scope>
    <source>
        <strain evidence="1">BBR_PRJEB10992</strain>
    </source>
</reference>
<proteinExistence type="predicted"/>
<sequence>MGRMPSYPDGQIAAIAKVNHLILVTRNVSDFADSEGLTLENWFV</sequence>
<dbReference type="EMBL" id="CZCU02000106">
    <property type="protein sequence ID" value="VXD14930.1"/>
    <property type="molecule type" value="Genomic_DNA"/>
</dbReference>
<dbReference type="Proteomes" id="UP000184550">
    <property type="component" value="Unassembled WGS sequence"/>
</dbReference>
<name>A0A7Z9BII2_9CYAN</name>
<keyword evidence="2" id="KW-1185">Reference proteome</keyword>
<accession>A0A7Z9BII2</accession>
<dbReference type="Gene3D" id="3.40.50.1010">
    <property type="entry name" value="5'-nuclease"/>
    <property type="match status" value="1"/>
</dbReference>
<gene>
    <name evidence="1" type="ORF">PL8927_330058</name>
</gene>
<evidence type="ECO:0000313" key="2">
    <source>
        <dbReference type="Proteomes" id="UP000184550"/>
    </source>
</evidence>
<organism evidence="1 2">
    <name type="scientific">Planktothrix serta PCC 8927</name>
    <dbReference type="NCBI Taxonomy" id="671068"/>
    <lineage>
        <taxon>Bacteria</taxon>
        <taxon>Bacillati</taxon>
        <taxon>Cyanobacteriota</taxon>
        <taxon>Cyanophyceae</taxon>
        <taxon>Oscillatoriophycideae</taxon>
        <taxon>Oscillatoriales</taxon>
        <taxon>Microcoleaceae</taxon>
        <taxon>Planktothrix</taxon>
    </lineage>
</organism>
<comment type="caution">
    <text evidence="1">The sequence shown here is derived from an EMBL/GenBank/DDBJ whole genome shotgun (WGS) entry which is preliminary data.</text>
</comment>
<dbReference type="InterPro" id="IPR029060">
    <property type="entry name" value="PIN-like_dom_sf"/>
</dbReference>
<evidence type="ECO:0000313" key="1">
    <source>
        <dbReference type="EMBL" id="VXD14930.1"/>
    </source>
</evidence>
<protein>
    <submittedName>
        <fullName evidence="1">PilT protein domain protein</fullName>
    </submittedName>
</protein>